<protein>
    <submittedName>
        <fullName evidence="1">Uncharacterized protein</fullName>
    </submittedName>
</protein>
<dbReference type="InterPro" id="IPR001611">
    <property type="entry name" value="Leu-rich_rpt"/>
</dbReference>
<dbReference type="InParanoid" id="A0A1D6IXQ8"/>
<organism evidence="1">
    <name type="scientific">Zea mays</name>
    <name type="common">Maize</name>
    <dbReference type="NCBI Taxonomy" id="4577"/>
    <lineage>
        <taxon>Eukaryota</taxon>
        <taxon>Viridiplantae</taxon>
        <taxon>Streptophyta</taxon>
        <taxon>Embryophyta</taxon>
        <taxon>Tracheophyta</taxon>
        <taxon>Spermatophyta</taxon>
        <taxon>Magnoliopsida</taxon>
        <taxon>Liliopsida</taxon>
        <taxon>Poales</taxon>
        <taxon>Poaceae</taxon>
        <taxon>PACMAD clade</taxon>
        <taxon>Panicoideae</taxon>
        <taxon>Andropogonodae</taxon>
        <taxon>Andropogoneae</taxon>
        <taxon>Tripsacinae</taxon>
        <taxon>Zea</taxon>
    </lineage>
</organism>
<sequence>MRVLVEVEGHVHQNSLQTLNGNQSSGSLPDEIGYLMNFNRLQIKDNNISGPYLNSFANLIRIKHLLVDNNNLFGPLPPELVDTRSLLAILTPIAAK</sequence>
<dbReference type="eggNOG" id="ENOG502QU25">
    <property type="taxonomic scope" value="Eukaryota"/>
</dbReference>
<dbReference type="Gene3D" id="3.80.10.10">
    <property type="entry name" value="Ribonuclease Inhibitor"/>
    <property type="match status" value="1"/>
</dbReference>
<dbReference type="EMBL" id="CM000786">
    <property type="protein sequence ID" value="AQK40692.1"/>
    <property type="molecule type" value="Genomic_DNA"/>
</dbReference>
<dbReference type="InterPro" id="IPR032675">
    <property type="entry name" value="LRR_dom_sf"/>
</dbReference>
<evidence type="ECO:0000313" key="1">
    <source>
        <dbReference type="EMBL" id="AQK40692.1"/>
    </source>
</evidence>
<accession>A0A1D6IXQ8</accession>
<dbReference type="SMR" id="A0A1D6IXQ8"/>
<gene>
    <name evidence="1" type="ORF">ZEAMMB73_Zm00001d024140</name>
</gene>
<dbReference type="AlphaFoldDB" id="A0A1D6IXQ8"/>
<dbReference type="PaxDb" id="4577-GRMZM2G447071_P01"/>
<name>A0A1D6IXQ8_MAIZE</name>
<dbReference type="SUPFAM" id="SSF52058">
    <property type="entry name" value="L domain-like"/>
    <property type="match status" value="1"/>
</dbReference>
<proteinExistence type="predicted"/>
<reference evidence="1" key="1">
    <citation type="submission" date="2015-12" db="EMBL/GenBank/DDBJ databases">
        <title>Update maize B73 reference genome by single molecule sequencing technologies.</title>
        <authorList>
            <consortium name="Maize Genome Sequencing Project"/>
            <person name="Ware D."/>
        </authorList>
    </citation>
    <scope>NUCLEOTIDE SEQUENCE</scope>
    <source>
        <tissue evidence="1">Seedling</tissue>
    </source>
</reference>
<dbReference type="Pfam" id="PF00560">
    <property type="entry name" value="LRR_1"/>
    <property type="match status" value="1"/>
</dbReference>